<dbReference type="SUPFAM" id="SSF54928">
    <property type="entry name" value="RNA-binding domain, RBD"/>
    <property type="match status" value="1"/>
</dbReference>
<protein>
    <recommendedName>
        <fullName evidence="3">RRM domain-containing protein</fullName>
    </recommendedName>
</protein>
<organism evidence="4 5">
    <name type="scientific">Pristionchus entomophagus</name>
    <dbReference type="NCBI Taxonomy" id="358040"/>
    <lineage>
        <taxon>Eukaryota</taxon>
        <taxon>Metazoa</taxon>
        <taxon>Ecdysozoa</taxon>
        <taxon>Nematoda</taxon>
        <taxon>Chromadorea</taxon>
        <taxon>Rhabditida</taxon>
        <taxon>Rhabditina</taxon>
        <taxon>Diplogasteromorpha</taxon>
        <taxon>Diplogasteroidea</taxon>
        <taxon>Neodiplogasteridae</taxon>
        <taxon>Pristionchus</taxon>
    </lineage>
</organism>
<dbReference type="AlphaFoldDB" id="A0AAV5T5I9"/>
<dbReference type="Proteomes" id="UP001432027">
    <property type="component" value="Unassembled WGS sequence"/>
</dbReference>
<dbReference type="PROSITE" id="PS50102">
    <property type="entry name" value="RRM"/>
    <property type="match status" value="1"/>
</dbReference>
<proteinExistence type="predicted"/>
<sequence>PFPSPNLLLLNMSRNGGFSVYVGNLPYRTTENEVGDFFSQVGEVTNVRLVIDRETGRAKGFGFVEFSNEEAANNAVNQLNEQDFNGRNLRVNLANNRN</sequence>
<keyword evidence="1 2" id="KW-0694">RNA-binding</keyword>
<accession>A0AAV5T5I9</accession>
<evidence type="ECO:0000313" key="4">
    <source>
        <dbReference type="EMBL" id="GMS89747.1"/>
    </source>
</evidence>
<evidence type="ECO:0000256" key="2">
    <source>
        <dbReference type="PROSITE-ProRule" id="PRU00176"/>
    </source>
</evidence>
<dbReference type="Gene3D" id="3.30.70.330">
    <property type="match status" value="1"/>
</dbReference>
<dbReference type="FunFam" id="3.30.70.330:FF:000748">
    <property type="entry name" value="RNA Binding Motif protein homolog"/>
    <property type="match status" value="1"/>
</dbReference>
<feature type="domain" description="RRM" evidence="3">
    <location>
        <begin position="18"/>
        <end position="96"/>
    </location>
</feature>
<dbReference type="Pfam" id="PF00076">
    <property type="entry name" value="RRM_1"/>
    <property type="match status" value="1"/>
</dbReference>
<name>A0AAV5T5I9_9BILA</name>
<feature type="non-terminal residue" evidence="4">
    <location>
        <position position="1"/>
    </location>
</feature>
<comment type="caution">
    <text evidence="4">The sequence shown here is derived from an EMBL/GenBank/DDBJ whole genome shotgun (WGS) entry which is preliminary data.</text>
</comment>
<evidence type="ECO:0000313" key="5">
    <source>
        <dbReference type="Proteomes" id="UP001432027"/>
    </source>
</evidence>
<dbReference type="PANTHER" id="PTHR48027">
    <property type="entry name" value="HETEROGENEOUS NUCLEAR RIBONUCLEOPROTEIN 87F-RELATED"/>
    <property type="match status" value="1"/>
</dbReference>
<keyword evidence="5" id="KW-1185">Reference proteome</keyword>
<dbReference type="InterPro" id="IPR052462">
    <property type="entry name" value="SLIRP/GR-RBP-like"/>
</dbReference>
<dbReference type="SMART" id="SM00360">
    <property type="entry name" value="RRM"/>
    <property type="match status" value="1"/>
</dbReference>
<dbReference type="GO" id="GO:0003723">
    <property type="term" value="F:RNA binding"/>
    <property type="evidence" value="ECO:0007669"/>
    <property type="project" value="UniProtKB-UniRule"/>
</dbReference>
<reference evidence="4" key="1">
    <citation type="submission" date="2023-10" db="EMBL/GenBank/DDBJ databases">
        <title>Genome assembly of Pristionchus species.</title>
        <authorList>
            <person name="Yoshida K."/>
            <person name="Sommer R.J."/>
        </authorList>
    </citation>
    <scope>NUCLEOTIDE SEQUENCE</scope>
    <source>
        <strain evidence="4">RS0144</strain>
    </source>
</reference>
<gene>
    <name evidence="4" type="ORF">PENTCL1PPCAC_11922</name>
</gene>
<dbReference type="EMBL" id="BTSX01000003">
    <property type="protein sequence ID" value="GMS89747.1"/>
    <property type="molecule type" value="Genomic_DNA"/>
</dbReference>
<evidence type="ECO:0000256" key="1">
    <source>
        <dbReference type="ARBA" id="ARBA00022884"/>
    </source>
</evidence>
<dbReference type="InterPro" id="IPR000504">
    <property type="entry name" value="RRM_dom"/>
</dbReference>
<dbReference type="InterPro" id="IPR035979">
    <property type="entry name" value="RBD_domain_sf"/>
</dbReference>
<dbReference type="InterPro" id="IPR012677">
    <property type="entry name" value="Nucleotide-bd_a/b_plait_sf"/>
</dbReference>
<evidence type="ECO:0000259" key="3">
    <source>
        <dbReference type="PROSITE" id="PS50102"/>
    </source>
</evidence>